<dbReference type="Proteomes" id="UP001201163">
    <property type="component" value="Unassembled WGS sequence"/>
</dbReference>
<dbReference type="SUPFAM" id="SSF52047">
    <property type="entry name" value="RNI-like"/>
    <property type="match status" value="1"/>
</dbReference>
<dbReference type="EMBL" id="JAKELL010000096">
    <property type="protein sequence ID" value="KAH8982819.1"/>
    <property type="molecule type" value="Genomic_DNA"/>
</dbReference>
<evidence type="ECO:0000313" key="2">
    <source>
        <dbReference type="Proteomes" id="UP001201163"/>
    </source>
</evidence>
<proteinExistence type="predicted"/>
<protein>
    <submittedName>
        <fullName evidence="1">Uncharacterized protein</fullName>
    </submittedName>
</protein>
<dbReference type="AlphaFoldDB" id="A0AAD4L9B8"/>
<accession>A0AAD4L9B8</accession>
<gene>
    <name evidence="1" type="ORF">EDB92DRAFT_1892877</name>
</gene>
<name>A0AAD4L9B8_9AGAM</name>
<keyword evidence="2" id="KW-1185">Reference proteome</keyword>
<organism evidence="1 2">
    <name type="scientific">Lactarius akahatsu</name>
    <dbReference type="NCBI Taxonomy" id="416441"/>
    <lineage>
        <taxon>Eukaryota</taxon>
        <taxon>Fungi</taxon>
        <taxon>Dikarya</taxon>
        <taxon>Basidiomycota</taxon>
        <taxon>Agaricomycotina</taxon>
        <taxon>Agaricomycetes</taxon>
        <taxon>Russulales</taxon>
        <taxon>Russulaceae</taxon>
        <taxon>Lactarius</taxon>
    </lineage>
</organism>
<sequence>MLTACALVCKSWLSLTRRLLYHSLTVESSRAYASRKPGTLGPEALLHRSHLLGFIRSLFIRVIDESTATLTLFSDVPQGSQECVRIPDFLSLLSHTPRLRDLHLSVDWAHKNTHSFEPHVLGWLSSLELPIEVLDLKYGRPFDSPLVYDLVGIWPTIRALRVLTGYSGLPPEVSSLSLRELRLPITSLATLIGWLLPHPPPNEPSNLQFLELYEISEDARAVLSVHGPSVSTLTLTRQPAFGIAHLFTKLEELVIAGPFWSSPLPTFPQTLKHIRLQVHAFMSDDVSAAIAQVLPILPDLRVITIEETLTHDKHYSDLQEACETHRVEILVNSVDPSGRMVHPYLVEMERFPRQYTFSDFFDVMMGDRRI</sequence>
<reference evidence="1" key="1">
    <citation type="submission" date="2022-01" db="EMBL/GenBank/DDBJ databases">
        <title>Comparative genomics reveals a dynamic genome evolution in the ectomycorrhizal milk-cap (Lactarius) mushrooms.</title>
        <authorList>
            <consortium name="DOE Joint Genome Institute"/>
            <person name="Lebreton A."/>
            <person name="Tang N."/>
            <person name="Kuo A."/>
            <person name="LaButti K."/>
            <person name="Drula E."/>
            <person name="Barry K."/>
            <person name="Clum A."/>
            <person name="Lipzen A."/>
            <person name="Mousain D."/>
            <person name="Ng V."/>
            <person name="Wang R."/>
            <person name="Wang X."/>
            <person name="Dai Y."/>
            <person name="Henrissat B."/>
            <person name="Grigoriev I.V."/>
            <person name="Guerin-Laguette A."/>
            <person name="Yu F."/>
            <person name="Martin F.M."/>
        </authorList>
    </citation>
    <scope>NUCLEOTIDE SEQUENCE</scope>
    <source>
        <strain evidence="1">QP</strain>
    </source>
</reference>
<comment type="caution">
    <text evidence="1">The sequence shown here is derived from an EMBL/GenBank/DDBJ whole genome shotgun (WGS) entry which is preliminary data.</text>
</comment>
<evidence type="ECO:0000313" key="1">
    <source>
        <dbReference type="EMBL" id="KAH8982819.1"/>
    </source>
</evidence>